<organism evidence="3 4">
    <name type="scientific">Dyadobacter helix</name>
    <dbReference type="NCBI Taxonomy" id="2822344"/>
    <lineage>
        <taxon>Bacteria</taxon>
        <taxon>Pseudomonadati</taxon>
        <taxon>Bacteroidota</taxon>
        <taxon>Cytophagia</taxon>
        <taxon>Cytophagales</taxon>
        <taxon>Spirosomataceae</taxon>
        <taxon>Dyadobacter</taxon>
    </lineage>
</organism>
<accession>A0A916J6V4</accession>
<gene>
    <name evidence="3" type="ORF">DYBT9275_00150</name>
</gene>
<proteinExistence type="predicted"/>
<dbReference type="GO" id="GO:0006313">
    <property type="term" value="P:DNA transposition"/>
    <property type="evidence" value="ECO:0007669"/>
    <property type="project" value="InterPro"/>
</dbReference>
<dbReference type="NCBIfam" id="NF033580">
    <property type="entry name" value="transpos_IS5_3"/>
    <property type="match status" value="1"/>
</dbReference>
<sequence length="258" mass="30099">MIKQYIRLTDLQWGAISVFLDTKRKRKLNLRDVIDAIFYILRTGCQWRNLPDSYPPWQAIFWYFSKWKKSNIFAEINIALNKLDRKNNGRDENPAIFSADSQSVKLAPMIWENRGLDAHKKVNGRKRQFLVDSGGRLWFAKVHAANIHDGAAALGFMPDIICQNERLVKIYGDQAYAGVFADEIEKHKIKFEKAAKPESTKGFIPVAKRWVVERTIAWSNFFRRIVKDYEYTVTSSVGWLYLANIQIMLQRIYSTDKI</sequence>
<name>A0A916J6V4_9BACT</name>
<comment type="caution">
    <text evidence="3">The sequence shown here is derived from an EMBL/GenBank/DDBJ whole genome shotgun (WGS) entry which is preliminary data.</text>
</comment>
<dbReference type="InterPro" id="IPR025161">
    <property type="entry name" value="IS402-like_dom"/>
</dbReference>
<dbReference type="Pfam" id="PF01609">
    <property type="entry name" value="DDE_Tnp_1"/>
    <property type="match status" value="1"/>
</dbReference>
<feature type="domain" description="Insertion element IS402-like" evidence="2">
    <location>
        <begin position="8"/>
        <end position="76"/>
    </location>
</feature>
<keyword evidence="4" id="KW-1185">Reference proteome</keyword>
<evidence type="ECO:0000313" key="3">
    <source>
        <dbReference type="EMBL" id="CAG4988748.1"/>
    </source>
</evidence>
<evidence type="ECO:0008006" key="5">
    <source>
        <dbReference type="Google" id="ProtNLM"/>
    </source>
</evidence>
<feature type="domain" description="Transposase IS4-like" evidence="1">
    <location>
        <begin position="96"/>
        <end position="234"/>
    </location>
</feature>
<evidence type="ECO:0000259" key="2">
    <source>
        <dbReference type="Pfam" id="PF13340"/>
    </source>
</evidence>
<dbReference type="EMBL" id="CAJRAF010000001">
    <property type="protein sequence ID" value="CAG4988748.1"/>
    <property type="molecule type" value="Genomic_DNA"/>
</dbReference>
<dbReference type="GO" id="GO:0004803">
    <property type="term" value="F:transposase activity"/>
    <property type="evidence" value="ECO:0007669"/>
    <property type="project" value="InterPro"/>
</dbReference>
<dbReference type="Proteomes" id="UP000680038">
    <property type="component" value="Unassembled WGS sequence"/>
</dbReference>
<evidence type="ECO:0000313" key="4">
    <source>
        <dbReference type="Proteomes" id="UP000680038"/>
    </source>
</evidence>
<dbReference type="RefSeq" id="WP_215236961.1">
    <property type="nucleotide sequence ID" value="NZ_CAJRAF010000001.1"/>
</dbReference>
<reference evidence="3" key="1">
    <citation type="submission" date="2021-04" db="EMBL/GenBank/DDBJ databases">
        <authorList>
            <person name="Rodrigo-Torres L."/>
            <person name="Arahal R. D."/>
            <person name="Lucena T."/>
        </authorList>
    </citation>
    <scope>NUCLEOTIDE SEQUENCE</scope>
    <source>
        <strain evidence="3">CECT 9275</strain>
    </source>
</reference>
<protein>
    <recommendedName>
        <fullName evidence="5">IS5 family transposase</fullName>
    </recommendedName>
</protein>
<dbReference type="PANTHER" id="PTHR30007">
    <property type="entry name" value="PHP DOMAIN PROTEIN"/>
    <property type="match status" value="1"/>
</dbReference>
<evidence type="ECO:0000259" key="1">
    <source>
        <dbReference type="Pfam" id="PF01609"/>
    </source>
</evidence>
<dbReference type="AlphaFoldDB" id="A0A916J6V4"/>
<dbReference type="PANTHER" id="PTHR30007:SF0">
    <property type="entry name" value="TRANSPOSASE"/>
    <property type="match status" value="1"/>
</dbReference>
<dbReference type="InterPro" id="IPR002559">
    <property type="entry name" value="Transposase_11"/>
</dbReference>
<dbReference type="GO" id="GO:0003677">
    <property type="term" value="F:DNA binding"/>
    <property type="evidence" value="ECO:0007669"/>
    <property type="project" value="InterPro"/>
</dbReference>
<dbReference type="Pfam" id="PF13340">
    <property type="entry name" value="DUF4096"/>
    <property type="match status" value="1"/>
</dbReference>